<evidence type="ECO:0000256" key="1">
    <source>
        <dbReference type="SAM" id="MobiDB-lite"/>
    </source>
</evidence>
<protein>
    <submittedName>
        <fullName evidence="2">Uncharacterized protein</fullName>
    </submittedName>
</protein>
<dbReference type="AlphaFoldDB" id="A0A7R7I094"/>
<proteinExistence type="predicted"/>
<dbReference type="EMBL" id="AP023355">
    <property type="protein sequence ID" value="BCJ38269.1"/>
    <property type="molecule type" value="Genomic_DNA"/>
</dbReference>
<keyword evidence="3" id="KW-1185">Reference proteome</keyword>
<evidence type="ECO:0000313" key="3">
    <source>
        <dbReference type="Proteomes" id="UP000611640"/>
    </source>
</evidence>
<accession>A0A7R7I094</accession>
<feature type="region of interest" description="Disordered" evidence="1">
    <location>
        <begin position="1"/>
        <end position="38"/>
    </location>
</feature>
<name>A0A7R7I094_9ACTN</name>
<sequence length="59" mass="6235">MVRDAPEGGGAQYHFDVEPSDIRGTAAEPSGVGGRREGWNFGMCGWTTSTPMFGCGAIR</sequence>
<organism evidence="2 3">
    <name type="scientific">Actinocatenispora thailandica</name>
    <dbReference type="NCBI Taxonomy" id="227318"/>
    <lineage>
        <taxon>Bacteria</taxon>
        <taxon>Bacillati</taxon>
        <taxon>Actinomycetota</taxon>
        <taxon>Actinomycetes</taxon>
        <taxon>Micromonosporales</taxon>
        <taxon>Micromonosporaceae</taxon>
        <taxon>Actinocatenispora</taxon>
    </lineage>
</organism>
<reference evidence="2 3" key="1">
    <citation type="submission" date="2020-08" db="EMBL/GenBank/DDBJ databases">
        <title>Whole genome shotgun sequence of Actinocatenispora thailandica NBRC 105041.</title>
        <authorList>
            <person name="Komaki H."/>
            <person name="Tamura T."/>
        </authorList>
    </citation>
    <scope>NUCLEOTIDE SEQUENCE [LARGE SCALE GENOMIC DNA]</scope>
    <source>
        <strain evidence="2 3">NBRC 105041</strain>
    </source>
</reference>
<evidence type="ECO:0000313" key="2">
    <source>
        <dbReference type="EMBL" id="BCJ38269.1"/>
    </source>
</evidence>
<dbReference type="Proteomes" id="UP000611640">
    <property type="component" value="Chromosome"/>
</dbReference>
<dbReference type="KEGG" id="atl:Athai_57720"/>
<gene>
    <name evidence="2" type="ORF">Athai_57720</name>
</gene>